<dbReference type="SUPFAM" id="SSF53335">
    <property type="entry name" value="S-adenosyl-L-methionine-dependent methyltransferases"/>
    <property type="match status" value="1"/>
</dbReference>
<dbReference type="Pfam" id="PF02636">
    <property type="entry name" value="Methyltransf_28"/>
    <property type="match status" value="1"/>
</dbReference>
<name>A0ABX9WH20_9ACTN</name>
<organism evidence="3 4">
    <name type="scientific">Micromonospora solifontis</name>
    <dbReference type="NCBI Taxonomy" id="2487138"/>
    <lineage>
        <taxon>Bacteria</taxon>
        <taxon>Bacillati</taxon>
        <taxon>Actinomycetota</taxon>
        <taxon>Actinomycetes</taxon>
        <taxon>Micromonosporales</taxon>
        <taxon>Micromonosporaceae</taxon>
        <taxon>Micromonospora</taxon>
    </lineage>
</organism>
<evidence type="ECO:0000256" key="2">
    <source>
        <dbReference type="ARBA" id="ARBA00022679"/>
    </source>
</evidence>
<dbReference type="PANTHER" id="PTHR12049:SF7">
    <property type="entry name" value="PROTEIN ARGININE METHYLTRANSFERASE NDUFAF7, MITOCHONDRIAL"/>
    <property type="match status" value="1"/>
</dbReference>
<comment type="caution">
    <text evidence="3">The sequence shown here is derived from an EMBL/GenBank/DDBJ whole genome shotgun (WGS) entry which is preliminary data.</text>
</comment>
<evidence type="ECO:0008006" key="5">
    <source>
        <dbReference type="Google" id="ProtNLM"/>
    </source>
</evidence>
<dbReference type="InterPro" id="IPR029063">
    <property type="entry name" value="SAM-dependent_MTases_sf"/>
</dbReference>
<accession>A0ABX9WH20</accession>
<sequence length="369" mass="38365">MDRALYGPEGFFVSGAGPAGHFRTSVHASPVFSSCLRRLLSALDLALGHPPVLHVVDVGAGRGELLRALLAEVSAEPARPSPAAPVPLADRVRLTAVEKAPRPHDLPPEINWTGDLPEKITGLLLATEWLDNIPLDVAVPTEAGWRYLLVDPTTGEESLGAPLTAPDTTWLTHWWPTPTPTPTPTAPPPAPASLIKGFASGSGASGDANPLINSMGGRVEIGRGRDEAWAGAVGRLQRGLALAVDYGHLRDGRPVGGTLTGYRGGRQVPPVPDGSCDVTAHVAMDSVASAGERIARCAYTLVSQREALRALGADGGRPPLSLASRDPAGYLRALAAASAVAELTDPAGLGGHWWLLQPVGIALDAVMAR</sequence>
<dbReference type="PANTHER" id="PTHR12049">
    <property type="entry name" value="PROTEIN ARGININE METHYLTRANSFERASE NDUFAF7, MITOCHONDRIAL"/>
    <property type="match status" value="1"/>
</dbReference>
<evidence type="ECO:0000313" key="3">
    <source>
        <dbReference type="EMBL" id="RNL99286.1"/>
    </source>
</evidence>
<keyword evidence="2" id="KW-0808">Transferase</keyword>
<gene>
    <name evidence="3" type="ORF">EFE23_10970</name>
</gene>
<dbReference type="InterPro" id="IPR038375">
    <property type="entry name" value="NDUFAF7_sf"/>
</dbReference>
<protein>
    <recommendedName>
        <fullName evidence="5">SAM-dependent methyltransferase, MidA family</fullName>
    </recommendedName>
</protein>
<keyword evidence="4" id="KW-1185">Reference proteome</keyword>
<dbReference type="Gene3D" id="3.40.50.12710">
    <property type="match status" value="1"/>
</dbReference>
<dbReference type="InterPro" id="IPR003788">
    <property type="entry name" value="NDUFAF7"/>
</dbReference>
<evidence type="ECO:0000256" key="1">
    <source>
        <dbReference type="ARBA" id="ARBA00022603"/>
    </source>
</evidence>
<keyword evidence="1" id="KW-0489">Methyltransferase</keyword>
<dbReference type="RefSeq" id="WP_123240810.1">
    <property type="nucleotide sequence ID" value="NZ_JAAHBY010000023.1"/>
</dbReference>
<proteinExistence type="predicted"/>
<dbReference type="Proteomes" id="UP000280698">
    <property type="component" value="Unassembled WGS sequence"/>
</dbReference>
<evidence type="ECO:0000313" key="4">
    <source>
        <dbReference type="Proteomes" id="UP000280698"/>
    </source>
</evidence>
<dbReference type="PROSITE" id="PS51257">
    <property type="entry name" value="PROKAR_LIPOPROTEIN"/>
    <property type="match status" value="1"/>
</dbReference>
<reference evidence="3 4" key="1">
    <citation type="submission" date="2018-11" db="EMBL/GenBank/DDBJ databases">
        <title>Micromonospora sp. PPF5-17, a new actinomycetes isolated from a hot spring soil.</title>
        <authorList>
            <person name="Thawai C."/>
        </authorList>
    </citation>
    <scope>NUCLEOTIDE SEQUENCE [LARGE SCALE GENOMIC DNA]</scope>
    <source>
        <strain evidence="3 4">PPF5-17</strain>
    </source>
</reference>
<dbReference type="EMBL" id="RJLN01000023">
    <property type="protein sequence ID" value="RNL99286.1"/>
    <property type="molecule type" value="Genomic_DNA"/>
</dbReference>